<gene>
    <name evidence="1" type="ORF">CDAR_515581</name>
</gene>
<proteinExistence type="predicted"/>
<reference evidence="1 2" key="1">
    <citation type="submission" date="2021-06" db="EMBL/GenBank/DDBJ databases">
        <title>Caerostris darwini draft genome.</title>
        <authorList>
            <person name="Kono N."/>
            <person name="Arakawa K."/>
        </authorList>
    </citation>
    <scope>NUCLEOTIDE SEQUENCE [LARGE SCALE GENOMIC DNA]</scope>
</reference>
<name>A0AAV4S748_9ARAC</name>
<organism evidence="1 2">
    <name type="scientific">Caerostris darwini</name>
    <dbReference type="NCBI Taxonomy" id="1538125"/>
    <lineage>
        <taxon>Eukaryota</taxon>
        <taxon>Metazoa</taxon>
        <taxon>Ecdysozoa</taxon>
        <taxon>Arthropoda</taxon>
        <taxon>Chelicerata</taxon>
        <taxon>Arachnida</taxon>
        <taxon>Araneae</taxon>
        <taxon>Araneomorphae</taxon>
        <taxon>Entelegynae</taxon>
        <taxon>Araneoidea</taxon>
        <taxon>Araneidae</taxon>
        <taxon>Caerostris</taxon>
    </lineage>
</organism>
<dbReference type="AlphaFoldDB" id="A0AAV4S748"/>
<accession>A0AAV4S748</accession>
<evidence type="ECO:0000313" key="1">
    <source>
        <dbReference type="EMBL" id="GIY27828.1"/>
    </source>
</evidence>
<dbReference type="Proteomes" id="UP001054837">
    <property type="component" value="Unassembled WGS sequence"/>
</dbReference>
<comment type="caution">
    <text evidence="1">The sequence shown here is derived from an EMBL/GenBank/DDBJ whole genome shotgun (WGS) entry which is preliminary data.</text>
</comment>
<dbReference type="EMBL" id="BPLQ01007091">
    <property type="protein sequence ID" value="GIY27828.1"/>
    <property type="molecule type" value="Genomic_DNA"/>
</dbReference>
<evidence type="ECO:0000313" key="2">
    <source>
        <dbReference type="Proteomes" id="UP001054837"/>
    </source>
</evidence>
<protein>
    <submittedName>
        <fullName evidence="1">Uncharacterized protein</fullName>
    </submittedName>
</protein>
<keyword evidence="2" id="KW-1185">Reference proteome</keyword>
<sequence>MFHRHVICGQTFHSKTNPGRCGRGGAKWVSVAAEKTFSCRRLICKAAWNVRSPLYIYPRDFHWSRLTSKGTVCVYAQGTLLCVTRMSTTMLPISSTDMPVLRCCLLVQLVYTCSTICDAAY</sequence>